<evidence type="ECO:0000256" key="1">
    <source>
        <dbReference type="SAM" id="MobiDB-lite"/>
    </source>
</evidence>
<name>A0A840I3V2_9PROT</name>
<evidence type="ECO:0000313" key="4">
    <source>
        <dbReference type="Proteomes" id="UP000563524"/>
    </source>
</evidence>
<organism evidence="3 4">
    <name type="scientific">Parvularcula dongshanensis</name>
    <dbReference type="NCBI Taxonomy" id="1173995"/>
    <lineage>
        <taxon>Bacteria</taxon>
        <taxon>Pseudomonadati</taxon>
        <taxon>Pseudomonadota</taxon>
        <taxon>Alphaproteobacteria</taxon>
        <taxon>Parvularculales</taxon>
        <taxon>Parvularculaceae</taxon>
        <taxon>Parvularcula</taxon>
    </lineage>
</organism>
<proteinExistence type="predicted"/>
<dbReference type="PANTHER" id="PTHR46637">
    <property type="entry name" value="TIS1421-TRANSPOSASE PROTEIN A"/>
    <property type="match status" value="1"/>
</dbReference>
<dbReference type="PANTHER" id="PTHR46637:SF1">
    <property type="entry name" value="BLL5188 PROTEIN"/>
    <property type="match status" value="1"/>
</dbReference>
<reference evidence="3 4" key="1">
    <citation type="submission" date="2020-08" db="EMBL/GenBank/DDBJ databases">
        <title>Genomic Encyclopedia of Type Strains, Phase IV (KMG-IV): sequencing the most valuable type-strain genomes for metagenomic binning, comparative biology and taxonomic classification.</title>
        <authorList>
            <person name="Goeker M."/>
        </authorList>
    </citation>
    <scope>NUCLEOTIDE SEQUENCE [LARGE SCALE GENOMIC DNA]</scope>
    <source>
        <strain evidence="3 4">DSM 102850</strain>
    </source>
</reference>
<dbReference type="RefSeq" id="WP_183817113.1">
    <property type="nucleotide sequence ID" value="NZ_JACHOB010000002.1"/>
</dbReference>
<dbReference type="InterPro" id="IPR025161">
    <property type="entry name" value="IS402-like_dom"/>
</dbReference>
<dbReference type="EMBL" id="JACHOB010000002">
    <property type="protein sequence ID" value="MBB4658943.1"/>
    <property type="molecule type" value="Genomic_DNA"/>
</dbReference>
<comment type="caution">
    <text evidence="3">The sequence shown here is derived from an EMBL/GenBank/DDBJ whole genome shotgun (WGS) entry which is preliminary data.</text>
</comment>
<feature type="domain" description="Insertion element IS402-like" evidence="2">
    <location>
        <begin position="8"/>
        <end position="66"/>
    </location>
</feature>
<dbReference type="Proteomes" id="UP000563524">
    <property type="component" value="Unassembled WGS sequence"/>
</dbReference>
<keyword evidence="4" id="KW-1185">Reference proteome</keyword>
<dbReference type="AlphaFoldDB" id="A0A840I3V2"/>
<evidence type="ECO:0000259" key="2">
    <source>
        <dbReference type="Pfam" id="PF13340"/>
    </source>
</evidence>
<sequence>MGAREALDRHPQYRKSGGSGVDDRSVISSILFVPKKGHRWREVPSEYSLAVTVYNRYNRWSRRRIW</sequence>
<accession>A0A840I3V2</accession>
<evidence type="ECO:0000313" key="3">
    <source>
        <dbReference type="EMBL" id="MBB4658943.1"/>
    </source>
</evidence>
<dbReference type="Pfam" id="PF13340">
    <property type="entry name" value="DUF4096"/>
    <property type="match status" value="1"/>
</dbReference>
<dbReference type="InterPro" id="IPR052909">
    <property type="entry name" value="Transposase_6_like"/>
</dbReference>
<feature type="compositionally biased region" description="Basic and acidic residues" evidence="1">
    <location>
        <begin position="1"/>
        <end position="11"/>
    </location>
</feature>
<feature type="region of interest" description="Disordered" evidence="1">
    <location>
        <begin position="1"/>
        <end position="23"/>
    </location>
</feature>
<gene>
    <name evidence="3" type="ORF">GGQ59_001457</name>
</gene>
<protein>
    <submittedName>
        <fullName evidence="3">Transposase</fullName>
    </submittedName>
</protein>